<gene>
    <name evidence="3" type="ORF">BGZ95_000703</name>
</gene>
<sequence length="413" mass="46294">MNLLSVESKTMSHSKSKKPSPGSNDATPNEAQPEAALTKNTFTSVLERKREKMRHIFSNDQDRSIYKAMGIMQFGLIDAFVPQVYVGSHALDSIVHANLPSLPKYYHPNLHSIRPDPPPNPRFFSQNVAPPTLSTSLPPPGVGFENTTQLAYCGNVLRKYFSPSSAAASPSDESLDATQRALIKLYAQSDNEANRVRWLIQRVVEEFAANSLKTAADLSEVLLLVHSLDQESYRKLLSCMIAQFKSTKLLDIDLLQGLVYLVESTSSDYLELDDFVHILVVLRTHLQEKHQQSTKYPYYLTLALSRLLDVMVEGKVKDLRRFVDQEPLSILFSQLKDSEDSYLKHQATYALQSLLHVPNDETHRQFVLQHTGNVTMGLLGVVSVCKLDLGQFMDGADHLYEVAGEGHESSTEM</sequence>
<evidence type="ECO:0000313" key="4">
    <source>
        <dbReference type="Proteomes" id="UP001194580"/>
    </source>
</evidence>
<evidence type="ECO:0000256" key="1">
    <source>
        <dbReference type="SAM" id="MobiDB-lite"/>
    </source>
</evidence>
<evidence type="ECO:0000313" key="3">
    <source>
        <dbReference type="EMBL" id="KAG0271485.1"/>
    </source>
</evidence>
<reference evidence="3" key="1">
    <citation type="journal article" date="2020" name="Fungal Divers.">
        <title>Resolving the Mortierellaceae phylogeny through synthesis of multi-gene phylogenetics and phylogenomics.</title>
        <authorList>
            <person name="Vandepol N."/>
            <person name="Liber J."/>
            <person name="Desiro A."/>
            <person name="Na H."/>
            <person name="Kennedy M."/>
            <person name="Barry K."/>
            <person name="Grigoriev I.V."/>
            <person name="Miller A.N."/>
            <person name="O'Donnell K."/>
            <person name="Stajich J.E."/>
            <person name="Bonito G."/>
        </authorList>
    </citation>
    <scope>NUCLEOTIDE SEQUENCE</scope>
    <source>
        <strain evidence="3">NRRL 28262</strain>
    </source>
</reference>
<proteinExistence type="predicted"/>
<keyword evidence="4" id="KW-1185">Reference proteome</keyword>
<comment type="caution">
    <text evidence="3">The sequence shown here is derived from an EMBL/GenBank/DDBJ whole genome shotgun (WGS) entry which is preliminary data.</text>
</comment>
<feature type="non-terminal residue" evidence="3">
    <location>
        <position position="413"/>
    </location>
</feature>
<dbReference type="EMBL" id="JAAAIL010001131">
    <property type="protein sequence ID" value="KAG0271485.1"/>
    <property type="molecule type" value="Genomic_DNA"/>
</dbReference>
<feature type="domain" description="Arm-like repeat" evidence="2">
    <location>
        <begin position="188"/>
        <end position="403"/>
    </location>
</feature>
<dbReference type="Pfam" id="PF23948">
    <property type="entry name" value="ARM_5"/>
    <property type="match status" value="1"/>
</dbReference>
<dbReference type="Proteomes" id="UP001194580">
    <property type="component" value="Unassembled WGS sequence"/>
</dbReference>
<name>A0AAD4H3A1_9FUNG</name>
<accession>A0AAD4H3A1</accession>
<organism evidence="3 4">
    <name type="scientific">Linnemannia exigua</name>
    <dbReference type="NCBI Taxonomy" id="604196"/>
    <lineage>
        <taxon>Eukaryota</taxon>
        <taxon>Fungi</taxon>
        <taxon>Fungi incertae sedis</taxon>
        <taxon>Mucoromycota</taxon>
        <taxon>Mortierellomycotina</taxon>
        <taxon>Mortierellomycetes</taxon>
        <taxon>Mortierellales</taxon>
        <taxon>Mortierellaceae</taxon>
        <taxon>Linnemannia</taxon>
    </lineage>
</organism>
<protein>
    <recommendedName>
        <fullName evidence="2">Arm-like repeat domain-containing protein</fullName>
    </recommendedName>
</protein>
<evidence type="ECO:0000259" key="2">
    <source>
        <dbReference type="Pfam" id="PF23948"/>
    </source>
</evidence>
<dbReference type="InterPro" id="IPR056251">
    <property type="entry name" value="Arm_rpt_dom"/>
</dbReference>
<feature type="region of interest" description="Disordered" evidence="1">
    <location>
        <begin position="1"/>
        <end position="41"/>
    </location>
</feature>
<dbReference type="AlphaFoldDB" id="A0AAD4H3A1"/>